<evidence type="ECO:0000313" key="3">
    <source>
        <dbReference type="EMBL" id="KAL0004809.1"/>
    </source>
</evidence>
<feature type="domain" description="Aminotransferase-like plant mobile" evidence="2">
    <location>
        <begin position="13"/>
        <end position="156"/>
    </location>
</feature>
<dbReference type="AlphaFoldDB" id="A0AAW2D580"/>
<sequence length="281" mass="31596">MALSSRIRMGRGWKGPKSTTEHATHVLDTYYASLSSIRAHQVVWEPYRDVLDSLPPYCIVGRHIWRAIVPLIYFWIVEEHHPERVFLQFGMKQAPPELVDTSVDLHKISLQGKLERTWSQEHAVYIDRWAHRGERVAKAPALDGDTTYLVAYMELYRRMTRRYITRESACWEMLVESNVASLLQCEPGSELYNQLLRTLDLVGELSRVQLENECAASEVSTQATGRGGRGGGSGGRGGARGRRGGRGPAPTLVHSLEDEDESDDEAFDGDWDTYMDGAGSS</sequence>
<comment type="caution">
    <text evidence="3">The sequence shown here is derived from an EMBL/GenBank/DDBJ whole genome shotgun (WGS) entry which is preliminary data.</text>
</comment>
<accession>A0AAW2D580</accession>
<name>A0AAW2D580_9ROSI</name>
<feature type="compositionally biased region" description="Gly residues" evidence="1">
    <location>
        <begin position="225"/>
        <end position="238"/>
    </location>
</feature>
<dbReference type="PANTHER" id="PTHR46033:SF8">
    <property type="entry name" value="PROTEIN MAINTENANCE OF MERISTEMS-LIKE"/>
    <property type="match status" value="1"/>
</dbReference>
<gene>
    <name evidence="3" type="ORF">SO802_012370</name>
</gene>
<feature type="compositionally biased region" description="Acidic residues" evidence="1">
    <location>
        <begin position="257"/>
        <end position="273"/>
    </location>
</feature>
<dbReference type="GO" id="GO:0010073">
    <property type="term" value="P:meristem maintenance"/>
    <property type="evidence" value="ECO:0007669"/>
    <property type="project" value="InterPro"/>
</dbReference>
<dbReference type="InterPro" id="IPR044824">
    <property type="entry name" value="MAIN-like"/>
</dbReference>
<proteinExistence type="predicted"/>
<reference evidence="3 4" key="1">
    <citation type="submission" date="2024-01" db="EMBL/GenBank/DDBJ databases">
        <title>A telomere-to-telomere, gap-free genome of sweet tea (Lithocarpus litseifolius).</title>
        <authorList>
            <person name="Zhou J."/>
        </authorList>
    </citation>
    <scope>NUCLEOTIDE SEQUENCE [LARGE SCALE GENOMIC DNA]</scope>
    <source>
        <strain evidence="3">Zhou-2022a</strain>
        <tissue evidence="3">Leaf</tissue>
    </source>
</reference>
<dbReference type="InterPro" id="IPR019557">
    <property type="entry name" value="AminoTfrase-like_pln_mobile"/>
</dbReference>
<protein>
    <recommendedName>
        <fullName evidence="2">Aminotransferase-like plant mobile domain-containing protein</fullName>
    </recommendedName>
</protein>
<evidence type="ECO:0000259" key="2">
    <source>
        <dbReference type="Pfam" id="PF10536"/>
    </source>
</evidence>
<keyword evidence="4" id="KW-1185">Reference proteome</keyword>
<dbReference type="Proteomes" id="UP001459277">
    <property type="component" value="Unassembled WGS sequence"/>
</dbReference>
<dbReference type="Pfam" id="PF10536">
    <property type="entry name" value="PMD"/>
    <property type="match status" value="1"/>
</dbReference>
<feature type="region of interest" description="Disordered" evidence="1">
    <location>
        <begin position="214"/>
        <end position="281"/>
    </location>
</feature>
<dbReference type="EMBL" id="JAZDWU010000004">
    <property type="protein sequence ID" value="KAL0004809.1"/>
    <property type="molecule type" value="Genomic_DNA"/>
</dbReference>
<evidence type="ECO:0000313" key="4">
    <source>
        <dbReference type="Proteomes" id="UP001459277"/>
    </source>
</evidence>
<evidence type="ECO:0000256" key="1">
    <source>
        <dbReference type="SAM" id="MobiDB-lite"/>
    </source>
</evidence>
<dbReference type="PANTHER" id="PTHR46033">
    <property type="entry name" value="PROTEIN MAIN-LIKE 2"/>
    <property type="match status" value="1"/>
</dbReference>
<organism evidence="3 4">
    <name type="scientific">Lithocarpus litseifolius</name>
    <dbReference type="NCBI Taxonomy" id="425828"/>
    <lineage>
        <taxon>Eukaryota</taxon>
        <taxon>Viridiplantae</taxon>
        <taxon>Streptophyta</taxon>
        <taxon>Embryophyta</taxon>
        <taxon>Tracheophyta</taxon>
        <taxon>Spermatophyta</taxon>
        <taxon>Magnoliopsida</taxon>
        <taxon>eudicotyledons</taxon>
        <taxon>Gunneridae</taxon>
        <taxon>Pentapetalae</taxon>
        <taxon>rosids</taxon>
        <taxon>fabids</taxon>
        <taxon>Fagales</taxon>
        <taxon>Fagaceae</taxon>
        <taxon>Lithocarpus</taxon>
    </lineage>
</organism>